<organism evidence="2 3">
    <name type="scientific">Gloeobacter morelensis MG652769</name>
    <dbReference type="NCBI Taxonomy" id="2781736"/>
    <lineage>
        <taxon>Bacteria</taxon>
        <taxon>Bacillati</taxon>
        <taxon>Cyanobacteriota</taxon>
        <taxon>Cyanophyceae</taxon>
        <taxon>Gloeobacterales</taxon>
        <taxon>Gloeobacteraceae</taxon>
        <taxon>Gloeobacter</taxon>
        <taxon>Gloeobacter morelensis</taxon>
    </lineage>
</organism>
<keyword evidence="1" id="KW-0732">Signal</keyword>
<reference evidence="2 3" key="1">
    <citation type="journal article" date="2021" name="Genome Biol. Evol.">
        <title>Complete Genome Sequencing of a Novel Gloeobacter Species from a Waterfall Cave in Mexico.</title>
        <authorList>
            <person name="Saw J.H."/>
            <person name="Cardona T."/>
            <person name="Montejano G."/>
        </authorList>
    </citation>
    <scope>NUCLEOTIDE SEQUENCE [LARGE SCALE GENOMIC DNA]</scope>
    <source>
        <strain evidence="2">MG652769</strain>
    </source>
</reference>
<dbReference type="EMBL" id="CP063845">
    <property type="protein sequence ID" value="UFP96680.1"/>
    <property type="molecule type" value="Genomic_DNA"/>
</dbReference>
<name>A0ABY3PSH3_9CYAN</name>
<dbReference type="Proteomes" id="UP001054846">
    <property type="component" value="Chromosome"/>
</dbReference>
<dbReference type="PANTHER" id="PTHR46580:SF2">
    <property type="entry name" value="MAM DOMAIN-CONTAINING PROTEIN"/>
    <property type="match status" value="1"/>
</dbReference>
<protein>
    <submittedName>
        <fullName evidence="2">VCBS repeat-containing protein</fullName>
    </submittedName>
</protein>
<sequence>MLERKQVTILANVWHSTAPASLASSLSLIPLLLSSALMASIPPASAQSISCGNSDFNCDGHPDILWRNYGAGPEAGENAVWFMDGASYVSTASLPSQTDRNWQIVGTGDFNGDTKPDIVWRNKTSGQHSL</sequence>
<accession>A0ABY3PSH3</accession>
<gene>
    <name evidence="2" type="ORF">ISF26_10905</name>
</gene>
<evidence type="ECO:0000313" key="3">
    <source>
        <dbReference type="Proteomes" id="UP001054846"/>
    </source>
</evidence>
<dbReference type="Gene3D" id="2.130.10.130">
    <property type="entry name" value="Integrin alpha, N-terminal"/>
    <property type="match status" value="1"/>
</dbReference>
<dbReference type="InterPro" id="IPR028994">
    <property type="entry name" value="Integrin_alpha_N"/>
</dbReference>
<keyword evidence="3" id="KW-1185">Reference proteome</keyword>
<dbReference type="InterPro" id="IPR013517">
    <property type="entry name" value="FG-GAP"/>
</dbReference>
<proteinExistence type="predicted"/>
<dbReference type="RefSeq" id="WP_230843969.1">
    <property type="nucleotide sequence ID" value="NZ_CP063845.1"/>
</dbReference>
<evidence type="ECO:0000313" key="2">
    <source>
        <dbReference type="EMBL" id="UFP96680.1"/>
    </source>
</evidence>
<dbReference type="Pfam" id="PF13517">
    <property type="entry name" value="FG-GAP_3"/>
    <property type="match status" value="1"/>
</dbReference>
<evidence type="ECO:0000256" key="1">
    <source>
        <dbReference type="ARBA" id="ARBA00022729"/>
    </source>
</evidence>
<dbReference type="PANTHER" id="PTHR46580">
    <property type="entry name" value="SENSOR KINASE-RELATED"/>
    <property type="match status" value="1"/>
</dbReference>
<dbReference type="SUPFAM" id="SSF69318">
    <property type="entry name" value="Integrin alpha N-terminal domain"/>
    <property type="match status" value="1"/>
</dbReference>